<evidence type="ECO:0000256" key="2">
    <source>
        <dbReference type="ARBA" id="ARBA00009272"/>
    </source>
</evidence>
<sequence length="97" mass="11239">MKVVRVDGILEPTKSNAEVSEPSKRESFWEALKDRIEEVDAFQKAADRAMEKGAIQGAEDIHEAMIRLQEAEISLRLFIEVRNKALEAYREIMRMQF</sequence>
<evidence type="ECO:0000313" key="7">
    <source>
        <dbReference type="Proteomes" id="UP000199611"/>
    </source>
</evidence>
<comment type="similarity">
    <text evidence="2 4">Belongs to the FliE family.</text>
</comment>
<comment type="subcellular location">
    <subcellularLocation>
        <location evidence="1 4">Bacterial flagellum basal body</location>
    </subcellularLocation>
</comment>
<dbReference type="PANTHER" id="PTHR34653">
    <property type="match status" value="1"/>
</dbReference>
<proteinExistence type="inferred from homology"/>
<dbReference type="AlphaFoldDB" id="A0A1I4R727"/>
<dbReference type="NCBIfam" id="TIGR00205">
    <property type="entry name" value="fliE"/>
    <property type="match status" value="1"/>
</dbReference>
<keyword evidence="6" id="KW-0966">Cell projection</keyword>
<evidence type="ECO:0000313" key="6">
    <source>
        <dbReference type="EMBL" id="SFM47806.1"/>
    </source>
</evidence>
<evidence type="ECO:0000256" key="4">
    <source>
        <dbReference type="HAMAP-Rule" id="MF_00724"/>
    </source>
</evidence>
<dbReference type="Pfam" id="PF02049">
    <property type="entry name" value="FliE"/>
    <property type="match status" value="1"/>
</dbReference>
<keyword evidence="6" id="KW-0969">Cilium</keyword>
<dbReference type="Proteomes" id="UP000199611">
    <property type="component" value="Unassembled WGS sequence"/>
</dbReference>
<dbReference type="RefSeq" id="WP_093393124.1">
    <property type="nucleotide sequence ID" value="NZ_FOUU01000001.1"/>
</dbReference>
<protein>
    <recommendedName>
        <fullName evidence="4 5">Flagellar hook-basal body complex protein FliE</fullName>
    </recommendedName>
</protein>
<evidence type="ECO:0000256" key="1">
    <source>
        <dbReference type="ARBA" id="ARBA00004117"/>
    </source>
</evidence>
<dbReference type="HAMAP" id="MF_00724">
    <property type="entry name" value="FliE"/>
    <property type="match status" value="1"/>
</dbReference>
<name>A0A1I4R727_9BACT</name>
<reference evidence="6 7" key="1">
    <citation type="submission" date="2016-10" db="EMBL/GenBank/DDBJ databases">
        <authorList>
            <person name="de Groot N.N."/>
        </authorList>
    </citation>
    <scope>NUCLEOTIDE SEQUENCE [LARGE SCALE GENOMIC DNA]</scope>
    <source>
        <strain evidence="6 7">DSM 9990</strain>
    </source>
</reference>
<organism evidence="6 7">
    <name type="scientific">Thermodesulforhabdus norvegica</name>
    <dbReference type="NCBI Taxonomy" id="39841"/>
    <lineage>
        <taxon>Bacteria</taxon>
        <taxon>Pseudomonadati</taxon>
        <taxon>Thermodesulfobacteriota</taxon>
        <taxon>Syntrophobacteria</taxon>
        <taxon>Syntrophobacterales</taxon>
        <taxon>Thermodesulforhabdaceae</taxon>
        <taxon>Thermodesulforhabdus</taxon>
    </lineage>
</organism>
<accession>A0A1I4R727</accession>
<dbReference type="GO" id="GO:0003774">
    <property type="term" value="F:cytoskeletal motor activity"/>
    <property type="evidence" value="ECO:0007669"/>
    <property type="project" value="InterPro"/>
</dbReference>
<keyword evidence="6" id="KW-0282">Flagellum</keyword>
<dbReference type="GO" id="GO:0071973">
    <property type="term" value="P:bacterial-type flagellum-dependent cell motility"/>
    <property type="evidence" value="ECO:0007669"/>
    <property type="project" value="InterPro"/>
</dbReference>
<dbReference type="PANTHER" id="PTHR34653:SF1">
    <property type="entry name" value="FLAGELLAR HOOK-BASAL BODY COMPLEX PROTEIN FLIE"/>
    <property type="match status" value="1"/>
</dbReference>
<dbReference type="GO" id="GO:0005198">
    <property type="term" value="F:structural molecule activity"/>
    <property type="evidence" value="ECO:0007669"/>
    <property type="project" value="UniProtKB-UniRule"/>
</dbReference>
<dbReference type="InterPro" id="IPR001624">
    <property type="entry name" value="FliE"/>
</dbReference>
<evidence type="ECO:0000256" key="3">
    <source>
        <dbReference type="ARBA" id="ARBA00023143"/>
    </source>
</evidence>
<dbReference type="PRINTS" id="PR01006">
    <property type="entry name" value="FLGHOOKFLIE"/>
</dbReference>
<dbReference type="OrthoDB" id="285952at2"/>
<evidence type="ECO:0000256" key="5">
    <source>
        <dbReference type="NCBIfam" id="TIGR00205"/>
    </source>
</evidence>
<dbReference type="GO" id="GO:0009425">
    <property type="term" value="C:bacterial-type flagellum basal body"/>
    <property type="evidence" value="ECO:0007669"/>
    <property type="project" value="UniProtKB-SubCell"/>
</dbReference>
<gene>
    <name evidence="4" type="primary">fliE</name>
    <name evidence="6" type="ORF">SAMN05660836_00425</name>
</gene>
<keyword evidence="7" id="KW-1185">Reference proteome</keyword>
<dbReference type="EMBL" id="FOUU01000001">
    <property type="protein sequence ID" value="SFM47806.1"/>
    <property type="molecule type" value="Genomic_DNA"/>
</dbReference>
<dbReference type="STRING" id="39841.SAMN05660836_00425"/>
<keyword evidence="3 4" id="KW-0975">Bacterial flagellum</keyword>